<dbReference type="GO" id="GO:0051604">
    <property type="term" value="P:protein maturation"/>
    <property type="evidence" value="ECO:0007669"/>
    <property type="project" value="TreeGrafter"/>
</dbReference>
<dbReference type="AlphaFoldDB" id="A0AAD4BW42"/>
<reference evidence="3" key="1">
    <citation type="submission" date="2019-10" db="EMBL/GenBank/DDBJ databases">
        <authorList>
            <consortium name="DOE Joint Genome Institute"/>
            <person name="Kuo A."/>
            <person name="Miyauchi S."/>
            <person name="Kiss E."/>
            <person name="Drula E."/>
            <person name="Kohler A."/>
            <person name="Sanchez-Garcia M."/>
            <person name="Andreopoulos B."/>
            <person name="Barry K.W."/>
            <person name="Bonito G."/>
            <person name="Buee M."/>
            <person name="Carver A."/>
            <person name="Chen C."/>
            <person name="Cichocki N."/>
            <person name="Clum A."/>
            <person name="Culley D."/>
            <person name="Crous P.W."/>
            <person name="Fauchery L."/>
            <person name="Girlanda M."/>
            <person name="Hayes R."/>
            <person name="Keri Z."/>
            <person name="LaButti K."/>
            <person name="Lipzen A."/>
            <person name="Lombard V."/>
            <person name="Magnuson J."/>
            <person name="Maillard F."/>
            <person name="Morin E."/>
            <person name="Murat C."/>
            <person name="Nolan M."/>
            <person name="Ohm R."/>
            <person name="Pangilinan J."/>
            <person name="Pereira M."/>
            <person name="Perotto S."/>
            <person name="Peter M."/>
            <person name="Riley R."/>
            <person name="Sitrit Y."/>
            <person name="Stielow B."/>
            <person name="Szollosi G."/>
            <person name="Zifcakova L."/>
            <person name="Stursova M."/>
            <person name="Spatafora J.W."/>
            <person name="Tedersoo L."/>
            <person name="Vaario L.-M."/>
            <person name="Yamada A."/>
            <person name="Yan M."/>
            <person name="Wang P."/>
            <person name="Xu J."/>
            <person name="Bruns T."/>
            <person name="Baldrian P."/>
            <person name="Vilgalys R."/>
            <person name="Henrissat B."/>
            <person name="Grigoriev I.V."/>
            <person name="Hibbett D."/>
            <person name="Nagy L.G."/>
            <person name="Martin F.M."/>
        </authorList>
    </citation>
    <scope>NUCLEOTIDE SEQUENCE</scope>
    <source>
        <strain evidence="3">BED1</strain>
    </source>
</reference>
<dbReference type="EMBL" id="WHUW01000010">
    <property type="protein sequence ID" value="KAF8441538.1"/>
    <property type="molecule type" value="Genomic_DNA"/>
</dbReference>
<feature type="site" description="Cleavage; by autolysis" evidence="2">
    <location>
        <begin position="198"/>
        <end position="199"/>
    </location>
</feature>
<dbReference type="InterPro" id="IPR029055">
    <property type="entry name" value="Ntn_hydrolases_N"/>
</dbReference>
<name>A0AAD4BW42_BOLED</name>
<accession>A0AAD4BW42</accession>
<dbReference type="PANTHER" id="PTHR10188">
    <property type="entry name" value="L-ASPARAGINASE"/>
    <property type="match status" value="1"/>
</dbReference>
<feature type="active site" description="Nucleophile" evidence="1">
    <location>
        <position position="199"/>
    </location>
</feature>
<gene>
    <name evidence="3" type="ORF">L210DRAFT_3621116</name>
</gene>
<dbReference type="Gene3D" id="3.60.20.30">
    <property type="entry name" value="(Glycosyl)asparaginase"/>
    <property type="match status" value="1"/>
</dbReference>
<sequence>MTHQRVFYVAVHGGAGQHGKTSEAQVKGAMKHACAEALQVASEHPCASALSIVEHAITILEDDDALNAGYGSNLTFEGTVECDAAIMDGRTGDFGSVGAVSGVRHPIKLASAILGHARVPDRLGRIRPLTLVSSGAHAFAQRHGIETVDDVTPMIAPRAQQDWQRWRKRYDDLEGVTVGEAHGADTDATDLPQDAMQDTVGAVVWDSEGNLAAGVSRSAAIVRVGFLDTTWLTCVYSGGLLLKYSGRIGEAAAFGAGCWAEQSQDGRTGMACSISGAGEHIMRTGLARTIADVLRPRQVNAEVDVHELLINTLSTHFHGKSGRLNLYPIVARSDTHPNLGVLLMTKEAEESGNVIPRLWCAFTTQSMAIAYANSETLTPKAKILRRPKTSQPDLATNASPVYITALPLHE</sequence>
<dbReference type="Pfam" id="PF01112">
    <property type="entry name" value="Asparaginase_2"/>
    <property type="match status" value="2"/>
</dbReference>
<dbReference type="Proteomes" id="UP001194468">
    <property type="component" value="Unassembled WGS sequence"/>
</dbReference>
<reference evidence="3" key="2">
    <citation type="journal article" date="2020" name="Nat. Commun.">
        <title>Large-scale genome sequencing of mycorrhizal fungi provides insights into the early evolution of symbiotic traits.</title>
        <authorList>
            <person name="Miyauchi S."/>
            <person name="Kiss E."/>
            <person name="Kuo A."/>
            <person name="Drula E."/>
            <person name="Kohler A."/>
            <person name="Sanchez-Garcia M."/>
            <person name="Morin E."/>
            <person name="Andreopoulos B."/>
            <person name="Barry K.W."/>
            <person name="Bonito G."/>
            <person name="Buee M."/>
            <person name="Carver A."/>
            <person name="Chen C."/>
            <person name="Cichocki N."/>
            <person name="Clum A."/>
            <person name="Culley D."/>
            <person name="Crous P.W."/>
            <person name="Fauchery L."/>
            <person name="Girlanda M."/>
            <person name="Hayes R.D."/>
            <person name="Keri Z."/>
            <person name="LaButti K."/>
            <person name="Lipzen A."/>
            <person name="Lombard V."/>
            <person name="Magnuson J."/>
            <person name="Maillard F."/>
            <person name="Murat C."/>
            <person name="Nolan M."/>
            <person name="Ohm R.A."/>
            <person name="Pangilinan J."/>
            <person name="Pereira M.F."/>
            <person name="Perotto S."/>
            <person name="Peter M."/>
            <person name="Pfister S."/>
            <person name="Riley R."/>
            <person name="Sitrit Y."/>
            <person name="Stielow J.B."/>
            <person name="Szollosi G."/>
            <person name="Zifcakova L."/>
            <person name="Stursova M."/>
            <person name="Spatafora J.W."/>
            <person name="Tedersoo L."/>
            <person name="Vaario L.M."/>
            <person name="Yamada A."/>
            <person name="Yan M."/>
            <person name="Wang P."/>
            <person name="Xu J."/>
            <person name="Bruns T."/>
            <person name="Baldrian P."/>
            <person name="Vilgalys R."/>
            <person name="Dunand C."/>
            <person name="Henrissat B."/>
            <person name="Grigoriev I.V."/>
            <person name="Hibbett D."/>
            <person name="Nagy L.G."/>
            <person name="Martin F.M."/>
        </authorList>
    </citation>
    <scope>NUCLEOTIDE SEQUENCE</scope>
    <source>
        <strain evidence="3">BED1</strain>
    </source>
</reference>
<keyword evidence="4" id="KW-1185">Reference proteome</keyword>
<evidence type="ECO:0000313" key="3">
    <source>
        <dbReference type="EMBL" id="KAF8441538.1"/>
    </source>
</evidence>
<evidence type="ECO:0000256" key="2">
    <source>
        <dbReference type="PIRSR" id="PIRSR600246-3"/>
    </source>
</evidence>
<dbReference type="GO" id="GO:0004298">
    <property type="term" value="F:threonine-type endopeptidase activity"/>
    <property type="evidence" value="ECO:0007669"/>
    <property type="project" value="InterPro"/>
</dbReference>
<dbReference type="InterPro" id="IPR000246">
    <property type="entry name" value="Peptidase_T2"/>
</dbReference>
<dbReference type="CDD" id="cd04514">
    <property type="entry name" value="Taspase1_like"/>
    <property type="match status" value="1"/>
</dbReference>
<organism evidence="3 4">
    <name type="scientific">Boletus edulis BED1</name>
    <dbReference type="NCBI Taxonomy" id="1328754"/>
    <lineage>
        <taxon>Eukaryota</taxon>
        <taxon>Fungi</taxon>
        <taxon>Dikarya</taxon>
        <taxon>Basidiomycota</taxon>
        <taxon>Agaricomycotina</taxon>
        <taxon>Agaricomycetes</taxon>
        <taxon>Agaricomycetidae</taxon>
        <taxon>Boletales</taxon>
        <taxon>Boletineae</taxon>
        <taxon>Boletaceae</taxon>
        <taxon>Boletoideae</taxon>
        <taxon>Boletus</taxon>
    </lineage>
</organism>
<dbReference type="InterPro" id="IPR037464">
    <property type="entry name" value="Taspase1"/>
</dbReference>
<dbReference type="GO" id="GO:0005737">
    <property type="term" value="C:cytoplasm"/>
    <property type="evidence" value="ECO:0007669"/>
    <property type="project" value="TreeGrafter"/>
</dbReference>
<dbReference type="SUPFAM" id="SSF56235">
    <property type="entry name" value="N-terminal nucleophile aminohydrolases (Ntn hydrolases)"/>
    <property type="match status" value="1"/>
</dbReference>
<evidence type="ECO:0000256" key="1">
    <source>
        <dbReference type="PIRSR" id="PIRSR600246-1"/>
    </source>
</evidence>
<evidence type="ECO:0000313" key="4">
    <source>
        <dbReference type="Proteomes" id="UP001194468"/>
    </source>
</evidence>
<dbReference type="PANTHER" id="PTHR10188:SF8">
    <property type="entry name" value="THREONINE ASPARTASE 1"/>
    <property type="match status" value="1"/>
</dbReference>
<comment type="caution">
    <text evidence="3">The sequence shown here is derived from an EMBL/GenBank/DDBJ whole genome shotgun (WGS) entry which is preliminary data.</text>
</comment>
<protein>
    <submittedName>
        <fullName evidence="3">Nucleophile aminohydrolase</fullName>
    </submittedName>
</protein>
<proteinExistence type="predicted"/>